<evidence type="ECO:0000256" key="6">
    <source>
        <dbReference type="ARBA" id="ARBA00022917"/>
    </source>
</evidence>
<comment type="function">
    <text evidence="1 8">Attaches a formyl group to the free amino group of methionyl-tRNA(fMet). The formyl group appears to play a dual role in the initiator identity of N-formylmethionyl-tRNA by promoting its recognition by IF2 and preventing the misappropriation of this tRNA by the elongation apparatus.</text>
</comment>
<name>A0A0F3P949_ORITS</name>
<dbReference type="Pfam" id="PF00551">
    <property type="entry name" value="Formyl_trans_N"/>
    <property type="match status" value="1"/>
</dbReference>
<evidence type="ECO:0000256" key="8">
    <source>
        <dbReference type="HAMAP-Rule" id="MF_00182"/>
    </source>
</evidence>
<dbReference type="CDD" id="cd08704">
    <property type="entry name" value="Met_tRNA_FMT_C"/>
    <property type="match status" value="1"/>
</dbReference>
<dbReference type="AlphaFoldDB" id="A0A0F3P949"/>
<accession>A0A0F3P949</accession>
<keyword evidence="6 8" id="KW-0648">Protein biosynthesis</keyword>
<evidence type="ECO:0000256" key="3">
    <source>
        <dbReference type="ARBA" id="ARBA00012261"/>
    </source>
</evidence>
<keyword evidence="5 8" id="KW-0808">Transferase</keyword>
<feature type="domain" description="Formyl transferase N-terminal" evidence="9">
    <location>
        <begin position="1"/>
        <end position="180"/>
    </location>
</feature>
<dbReference type="InterPro" id="IPR002376">
    <property type="entry name" value="Formyl_transf_N"/>
</dbReference>
<dbReference type="GO" id="GO:0005829">
    <property type="term" value="C:cytosol"/>
    <property type="evidence" value="ECO:0007669"/>
    <property type="project" value="TreeGrafter"/>
</dbReference>
<evidence type="ECO:0000313" key="11">
    <source>
        <dbReference type="EMBL" id="KJV76818.1"/>
    </source>
</evidence>
<sequence length="307" mass="34280">MKIIFMGSPEFAIPALKELALSQHNVIAVFTSKPKKRDRYLNIQRSPIHKLASALSIPVYTPDSLKKHDVQNLIANLDADVIVVAAYGLIIPQAILKMKKYGCINIHPSMLPKYRGAAPIQRTIINGEKETAVCIIQMDQGVDTGDIILSQKFSLAKNICFSELHNQCAKVGAKLVVKAINYIHTLPRIPQSQDGASYAHKLSKSESKINWHESAYTIDCKIRGMNPWPGTFFTYNNYNIKVLKAKIVNNSHNLQPGTVRIVNNDKLLVACQEHFLELLSLQLPGRKELSSGQFLCGYHILPDTVLQ</sequence>
<dbReference type="SUPFAM" id="SSF50486">
    <property type="entry name" value="FMT C-terminal domain-like"/>
    <property type="match status" value="1"/>
</dbReference>
<evidence type="ECO:0000256" key="2">
    <source>
        <dbReference type="ARBA" id="ARBA00010699"/>
    </source>
</evidence>
<evidence type="ECO:0000313" key="12">
    <source>
        <dbReference type="Proteomes" id="UP000033671"/>
    </source>
</evidence>
<evidence type="ECO:0000256" key="7">
    <source>
        <dbReference type="ARBA" id="ARBA00048558"/>
    </source>
</evidence>
<dbReference type="EC" id="2.1.2.9" evidence="3 8"/>
<dbReference type="Proteomes" id="UP000033671">
    <property type="component" value="Unassembled WGS sequence"/>
</dbReference>
<feature type="binding site" evidence="8">
    <location>
        <begin position="109"/>
        <end position="112"/>
    </location>
    <ligand>
        <name>(6S)-5,6,7,8-tetrahydrofolate</name>
        <dbReference type="ChEBI" id="CHEBI:57453"/>
    </ligand>
</feature>
<evidence type="ECO:0000259" key="9">
    <source>
        <dbReference type="Pfam" id="PF00551"/>
    </source>
</evidence>
<evidence type="ECO:0000256" key="1">
    <source>
        <dbReference type="ARBA" id="ARBA00002606"/>
    </source>
</evidence>
<dbReference type="InterPro" id="IPR036477">
    <property type="entry name" value="Formyl_transf_N_sf"/>
</dbReference>
<dbReference type="HAMAP" id="MF_00182">
    <property type="entry name" value="Formyl_trans"/>
    <property type="match status" value="1"/>
</dbReference>
<dbReference type="RefSeq" id="WP_045916815.1">
    <property type="nucleotide sequence ID" value="NZ_LAOA01000014.1"/>
</dbReference>
<comment type="caution">
    <text evidence="11">The sequence shown here is derived from an EMBL/GenBank/DDBJ whole genome shotgun (WGS) entry which is preliminary data.</text>
</comment>
<evidence type="ECO:0000256" key="4">
    <source>
        <dbReference type="ARBA" id="ARBA00016014"/>
    </source>
</evidence>
<dbReference type="PANTHER" id="PTHR11138:SF5">
    <property type="entry name" value="METHIONYL-TRNA FORMYLTRANSFERASE, MITOCHONDRIAL"/>
    <property type="match status" value="1"/>
</dbReference>
<dbReference type="PATRIC" id="fig|1359175.3.peg.641"/>
<dbReference type="InterPro" id="IPR044135">
    <property type="entry name" value="Met-tRNA-FMT_C"/>
</dbReference>
<dbReference type="InterPro" id="IPR005794">
    <property type="entry name" value="Fmt"/>
</dbReference>
<dbReference type="Pfam" id="PF02911">
    <property type="entry name" value="Formyl_trans_C"/>
    <property type="match status" value="1"/>
</dbReference>
<comment type="catalytic activity">
    <reaction evidence="7 8">
        <text>L-methionyl-tRNA(fMet) + (6R)-10-formyltetrahydrofolate = N-formyl-L-methionyl-tRNA(fMet) + (6S)-5,6,7,8-tetrahydrofolate + H(+)</text>
        <dbReference type="Rhea" id="RHEA:24380"/>
        <dbReference type="Rhea" id="RHEA-COMP:9952"/>
        <dbReference type="Rhea" id="RHEA-COMP:9953"/>
        <dbReference type="ChEBI" id="CHEBI:15378"/>
        <dbReference type="ChEBI" id="CHEBI:57453"/>
        <dbReference type="ChEBI" id="CHEBI:78530"/>
        <dbReference type="ChEBI" id="CHEBI:78844"/>
        <dbReference type="ChEBI" id="CHEBI:195366"/>
        <dbReference type="EC" id="2.1.2.9"/>
    </reaction>
</comment>
<reference evidence="11 12" key="1">
    <citation type="submission" date="2015-01" db="EMBL/GenBank/DDBJ databases">
        <title>Genome Sequencing of Rickettsiales.</title>
        <authorList>
            <person name="Daugherty S.C."/>
            <person name="Su Q."/>
            <person name="Abolude K."/>
            <person name="Beier-Sexton M."/>
            <person name="Carlyon J.A."/>
            <person name="Carter R."/>
            <person name="Day N.P."/>
            <person name="Dumler S.J."/>
            <person name="Dyachenko V."/>
            <person name="Godinez A."/>
            <person name="Kurtti T.J."/>
            <person name="Lichay M."/>
            <person name="Mullins K.E."/>
            <person name="Ott S."/>
            <person name="Pappas-Brown V."/>
            <person name="Paris D.H."/>
            <person name="Patel P."/>
            <person name="Richards A.L."/>
            <person name="Sadzewicz L."/>
            <person name="Sears K."/>
            <person name="Seidman D."/>
            <person name="Sengamalay N."/>
            <person name="Stenos J."/>
            <person name="Tallon L.J."/>
            <person name="Vincent G."/>
            <person name="Fraser C.M."/>
            <person name="Munderloh U."/>
            <person name="Dunning-Hotopp J.C."/>
        </authorList>
    </citation>
    <scope>NUCLEOTIDE SEQUENCE [LARGE SCALE GENOMIC DNA]</scope>
    <source>
        <strain evidence="11 12">TA716</strain>
    </source>
</reference>
<dbReference type="InterPro" id="IPR041711">
    <property type="entry name" value="Met-tRNA-FMT_N"/>
</dbReference>
<dbReference type="InterPro" id="IPR037022">
    <property type="entry name" value="Formyl_trans_C_sf"/>
</dbReference>
<dbReference type="Gene3D" id="3.40.50.170">
    <property type="entry name" value="Formyl transferase, N-terminal domain"/>
    <property type="match status" value="1"/>
</dbReference>
<evidence type="ECO:0000259" key="10">
    <source>
        <dbReference type="Pfam" id="PF02911"/>
    </source>
</evidence>
<dbReference type="Gene3D" id="3.10.25.10">
    <property type="entry name" value="Formyl transferase, C-terminal domain"/>
    <property type="match status" value="1"/>
</dbReference>
<comment type="similarity">
    <text evidence="2 8">Belongs to the Fmt family.</text>
</comment>
<dbReference type="PANTHER" id="PTHR11138">
    <property type="entry name" value="METHIONYL-TRNA FORMYLTRANSFERASE"/>
    <property type="match status" value="1"/>
</dbReference>
<dbReference type="NCBIfam" id="TIGR00460">
    <property type="entry name" value="fmt"/>
    <property type="match status" value="1"/>
</dbReference>
<protein>
    <recommendedName>
        <fullName evidence="4 8">Methionyl-tRNA formyltransferase</fullName>
        <ecNumber evidence="3 8">2.1.2.9</ecNumber>
    </recommendedName>
</protein>
<dbReference type="CDD" id="cd08646">
    <property type="entry name" value="FMT_core_Met-tRNA-FMT_N"/>
    <property type="match status" value="1"/>
</dbReference>
<dbReference type="InterPro" id="IPR011034">
    <property type="entry name" value="Formyl_transferase-like_C_sf"/>
</dbReference>
<dbReference type="InterPro" id="IPR005793">
    <property type="entry name" value="Formyl_trans_C"/>
</dbReference>
<proteinExistence type="inferred from homology"/>
<gene>
    <name evidence="8 11" type="primary">fmt</name>
    <name evidence="11" type="ORF">OTSTA716_0604</name>
</gene>
<dbReference type="EMBL" id="LAOA01000014">
    <property type="protein sequence ID" value="KJV76818.1"/>
    <property type="molecule type" value="Genomic_DNA"/>
</dbReference>
<dbReference type="GO" id="GO:0004479">
    <property type="term" value="F:methionyl-tRNA formyltransferase activity"/>
    <property type="evidence" value="ECO:0007669"/>
    <property type="project" value="UniProtKB-UniRule"/>
</dbReference>
<dbReference type="SUPFAM" id="SSF53328">
    <property type="entry name" value="Formyltransferase"/>
    <property type="match status" value="1"/>
</dbReference>
<evidence type="ECO:0000256" key="5">
    <source>
        <dbReference type="ARBA" id="ARBA00022679"/>
    </source>
</evidence>
<feature type="domain" description="Formyl transferase C-terminal" evidence="10">
    <location>
        <begin position="201"/>
        <end position="298"/>
    </location>
</feature>
<organism evidence="11 12">
    <name type="scientific">Orientia tsutsugamushi str. TA716</name>
    <dbReference type="NCBI Taxonomy" id="1359175"/>
    <lineage>
        <taxon>Bacteria</taxon>
        <taxon>Pseudomonadati</taxon>
        <taxon>Pseudomonadota</taxon>
        <taxon>Alphaproteobacteria</taxon>
        <taxon>Rickettsiales</taxon>
        <taxon>Rickettsiaceae</taxon>
        <taxon>Rickettsieae</taxon>
        <taxon>Orientia</taxon>
    </lineage>
</organism>